<keyword evidence="3" id="KW-1185">Reference proteome</keyword>
<reference evidence="2 3" key="1">
    <citation type="submission" date="2023-03" db="EMBL/GenBank/DDBJ databases">
        <title>High-quality genome of Scylla paramamosain provides insights in environmental adaptation.</title>
        <authorList>
            <person name="Zhang L."/>
        </authorList>
    </citation>
    <scope>NUCLEOTIDE SEQUENCE [LARGE SCALE GENOMIC DNA]</scope>
    <source>
        <strain evidence="2">LZ_2023a</strain>
        <tissue evidence="2">Muscle</tissue>
    </source>
</reference>
<comment type="caution">
    <text evidence="2">The sequence shown here is derived from an EMBL/GenBank/DDBJ whole genome shotgun (WGS) entry which is preliminary data.</text>
</comment>
<dbReference type="AlphaFoldDB" id="A0AAW0TS49"/>
<dbReference type="EMBL" id="JARAKH010000026">
    <property type="protein sequence ID" value="KAK8390204.1"/>
    <property type="molecule type" value="Genomic_DNA"/>
</dbReference>
<protein>
    <submittedName>
        <fullName evidence="2">Uncharacterized protein</fullName>
    </submittedName>
</protein>
<gene>
    <name evidence="2" type="ORF">O3P69_013049</name>
</gene>
<keyword evidence="1" id="KW-0732">Signal</keyword>
<dbReference type="Proteomes" id="UP001487740">
    <property type="component" value="Unassembled WGS sequence"/>
</dbReference>
<evidence type="ECO:0000313" key="2">
    <source>
        <dbReference type="EMBL" id="KAK8390204.1"/>
    </source>
</evidence>
<sequence>MRTFVVFCFLVVVAVTTTSAVPAPAPAAAAMGPPAAVKAFIPTAEEIAALNALHTTTAAPATPPKAV</sequence>
<proteinExistence type="predicted"/>
<evidence type="ECO:0000256" key="1">
    <source>
        <dbReference type="SAM" id="SignalP"/>
    </source>
</evidence>
<accession>A0AAW0TS49</accession>
<name>A0AAW0TS49_SCYPA</name>
<feature type="signal peptide" evidence="1">
    <location>
        <begin position="1"/>
        <end position="20"/>
    </location>
</feature>
<feature type="chain" id="PRO_5043620522" evidence="1">
    <location>
        <begin position="21"/>
        <end position="67"/>
    </location>
</feature>
<evidence type="ECO:0000313" key="3">
    <source>
        <dbReference type="Proteomes" id="UP001487740"/>
    </source>
</evidence>
<organism evidence="2 3">
    <name type="scientific">Scylla paramamosain</name>
    <name type="common">Mud crab</name>
    <dbReference type="NCBI Taxonomy" id="85552"/>
    <lineage>
        <taxon>Eukaryota</taxon>
        <taxon>Metazoa</taxon>
        <taxon>Ecdysozoa</taxon>
        <taxon>Arthropoda</taxon>
        <taxon>Crustacea</taxon>
        <taxon>Multicrustacea</taxon>
        <taxon>Malacostraca</taxon>
        <taxon>Eumalacostraca</taxon>
        <taxon>Eucarida</taxon>
        <taxon>Decapoda</taxon>
        <taxon>Pleocyemata</taxon>
        <taxon>Brachyura</taxon>
        <taxon>Eubrachyura</taxon>
        <taxon>Portunoidea</taxon>
        <taxon>Portunidae</taxon>
        <taxon>Portuninae</taxon>
        <taxon>Scylla</taxon>
    </lineage>
</organism>